<keyword evidence="10" id="KW-0915">Sodium</keyword>
<comment type="subcellular location">
    <subcellularLocation>
        <location evidence="1 10">Cell membrane</location>
        <topology evidence="1 10">Multi-pass membrane protein</topology>
    </subcellularLocation>
</comment>
<evidence type="ECO:0000256" key="2">
    <source>
        <dbReference type="ARBA" id="ARBA00022475"/>
    </source>
</evidence>
<dbReference type="InterPro" id="IPR003691">
    <property type="entry name" value="FluC"/>
</dbReference>
<keyword evidence="2 10" id="KW-1003">Cell membrane</keyword>
<dbReference type="PANTHER" id="PTHR28259:SF1">
    <property type="entry name" value="FLUORIDE EXPORT PROTEIN 1-RELATED"/>
    <property type="match status" value="1"/>
</dbReference>
<evidence type="ECO:0000256" key="5">
    <source>
        <dbReference type="ARBA" id="ARBA00023136"/>
    </source>
</evidence>
<evidence type="ECO:0000256" key="7">
    <source>
        <dbReference type="ARBA" id="ARBA00035120"/>
    </source>
</evidence>
<evidence type="ECO:0000256" key="3">
    <source>
        <dbReference type="ARBA" id="ARBA00022692"/>
    </source>
</evidence>
<dbReference type="RefSeq" id="WP_006863065.1">
    <property type="nucleotide sequence ID" value="NZ_ACCL02000016.1"/>
</dbReference>
<keyword evidence="10" id="KW-0813">Transport</keyword>
<evidence type="ECO:0000256" key="6">
    <source>
        <dbReference type="ARBA" id="ARBA00023303"/>
    </source>
</evidence>
<keyword evidence="4 10" id="KW-1133">Transmembrane helix</keyword>
<comment type="activity regulation">
    <text evidence="10">Na(+) is not transported, but it plays an essential structural role and its presence is essential for fluoride channel function.</text>
</comment>
<dbReference type="GO" id="GO:0005886">
    <property type="term" value="C:plasma membrane"/>
    <property type="evidence" value="ECO:0007669"/>
    <property type="project" value="UniProtKB-SubCell"/>
</dbReference>
<dbReference type="HAMAP" id="MF_00454">
    <property type="entry name" value="FluC"/>
    <property type="match status" value="1"/>
</dbReference>
<evidence type="ECO:0000256" key="4">
    <source>
        <dbReference type="ARBA" id="ARBA00022989"/>
    </source>
</evidence>
<dbReference type="GO" id="GO:0140114">
    <property type="term" value="P:cellular detoxification of fluoride"/>
    <property type="evidence" value="ECO:0007669"/>
    <property type="project" value="UniProtKB-UniRule"/>
</dbReference>
<proteinExistence type="inferred from homology"/>
<dbReference type="STRING" id="168384.SAMN05660368_02587"/>
<dbReference type="NCBIfam" id="TIGR00494">
    <property type="entry name" value="crcB"/>
    <property type="match status" value="1"/>
</dbReference>
<feature type="transmembrane region" description="Helical" evidence="10">
    <location>
        <begin position="128"/>
        <end position="152"/>
    </location>
</feature>
<dbReference type="EMBL" id="ACCL02000016">
    <property type="protein sequence ID" value="EET59672.1"/>
    <property type="molecule type" value="Genomic_DNA"/>
</dbReference>
<evidence type="ECO:0000313" key="11">
    <source>
        <dbReference type="EMBL" id="EET59672.1"/>
    </source>
</evidence>
<comment type="function">
    <text evidence="9 10">Fluoride-specific ion channel. Important for reducing fluoride concentration in the cell, thus reducing its toxicity.</text>
</comment>
<evidence type="ECO:0000256" key="1">
    <source>
        <dbReference type="ARBA" id="ARBA00004651"/>
    </source>
</evidence>
<feature type="transmembrane region" description="Helical" evidence="10">
    <location>
        <begin position="65"/>
        <end position="86"/>
    </location>
</feature>
<protein>
    <recommendedName>
        <fullName evidence="10">Fluoride-specific ion channel FluC</fullName>
    </recommendedName>
</protein>
<keyword evidence="12" id="KW-1185">Reference proteome</keyword>
<keyword evidence="5 10" id="KW-0472">Membrane</keyword>
<feature type="binding site" evidence="10">
    <location>
        <position position="106"/>
    </location>
    <ligand>
        <name>Na(+)</name>
        <dbReference type="ChEBI" id="CHEBI:29101"/>
        <note>structural</note>
    </ligand>
</feature>
<sequence length="155" mass="16703">MKNPVVKKQVKGYNVNKKRKSGDRIVYDRERVQMINCIVVGIGGFAGAVMRYLIGLIPINPENGFPVKTFCINVAGAFVIGLVAALGTRNSWNPRLILFLKVGLCGGFTTFSSFALETDQMIAKGQTVTAALYVILSLCAGMLAVSAAQNIFGRV</sequence>
<name>C6LI17_9FIRM</name>
<comment type="caution">
    <text evidence="11">The sequence shown here is derived from an EMBL/GenBank/DDBJ whole genome shotgun (WGS) entry which is preliminary data.</text>
</comment>
<comment type="catalytic activity">
    <reaction evidence="8">
        <text>fluoride(in) = fluoride(out)</text>
        <dbReference type="Rhea" id="RHEA:76159"/>
        <dbReference type="ChEBI" id="CHEBI:17051"/>
    </reaction>
    <physiologicalReaction direction="left-to-right" evidence="8">
        <dbReference type="Rhea" id="RHEA:76160"/>
    </physiologicalReaction>
</comment>
<feature type="transmembrane region" description="Helical" evidence="10">
    <location>
        <begin position="34"/>
        <end position="59"/>
    </location>
</feature>
<evidence type="ECO:0000256" key="8">
    <source>
        <dbReference type="ARBA" id="ARBA00035585"/>
    </source>
</evidence>
<dbReference type="Proteomes" id="UP000005561">
    <property type="component" value="Unassembled WGS sequence"/>
</dbReference>
<evidence type="ECO:0000256" key="10">
    <source>
        <dbReference type="HAMAP-Rule" id="MF_00454"/>
    </source>
</evidence>
<evidence type="ECO:0000313" key="12">
    <source>
        <dbReference type="Proteomes" id="UP000005561"/>
    </source>
</evidence>
<reference evidence="11" key="1">
    <citation type="submission" date="2009-07" db="EMBL/GenBank/DDBJ databases">
        <authorList>
            <person name="Weinstock G."/>
            <person name="Sodergren E."/>
            <person name="Clifton S."/>
            <person name="Fulton L."/>
            <person name="Fulton B."/>
            <person name="Courtney L."/>
            <person name="Fronick C."/>
            <person name="Harrison M."/>
            <person name="Strong C."/>
            <person name="Farmer C."/>
            <person name="Delahaunty K."/>
            <person name="Markovic C."/>
            <person name="Hall O."/>
            <person name="Minx P."/>
            <person name="Tomlinson C."/>
            <person name="Mitreva M."/>
            <person name="Nelson J."/>
            <person name="Hou S."/>
            <person name="Wollam A."/>
            <person name="Pepin K.H."/>
            <person name="Johnson M."/>
            <person name="Bhonagiri V."/>
            <person name="Nash W.E."/>
            <person name="Warren W."/>
            <person name="Chinwalla A."/>
            <person name="Mardis E.R."/>
            <person name="Wilson R.K."/>
        </authorList>
    </citation>
    <scope>NUCLEOTIDE SEQUENCE [LARGE SCALE GENOMIC DNA]</scope>
    <source>
        <strain evidence="11">DSM 14469</strain>
    </source>
</reference>
<keyword evidence="10" id="KW-0479">Metal-binding</keyword>
<dbReference type="PANTHER" id="PTHR28259">
    <property type="entry name" value="FLUORIDE EXPORT PROTEIN 1-RELATED"/>
    <property type="match status" value="1"/>
</dbReference>
<keyword evidence="10" id="KW-0406">Ion transport</keyword>
<dbReference type="Pfam" id="PF02537">
    <property type="entry name" value="CRCB"/>
    <property type="match status" value="1"/>
</dbReference>
<dbReference type="GO" id="GO:0046872">
    <property type="term" value="F:metal ion binding"/>
    <property type="evidence" value="ECO:0007669"/>
    <property type="project" value="UniProtKB-KW"/>
</dbReference>
<organism evidence="11 12">
    <name type="scientific">Marvinbryantia formatexigens DSM 14469</name>
    <dbReference type="NCBI Taxonomy" id="478749"/>
    <lineage>
        <taxon>Bacteria</taxon>
        <taxon>Bacillati</taxon>
        <taxon>Bacillota</taxon>
        <taxon>Clostridia</taxon>
        <taxon>Lachnospirales</taxon>
        <taxon>Lachnospiraceae</taxon>
        <taxon>Marvinbryantia</taxon>
    </lineage>
</organism>
<evidence type="ECO:0000256" key="9">
    <source>
        <dbReference type="ARBA" id="ARBA00049940"/>
    </source>
</evidence>
<dbReference type="GO" id="GO:0062054">
    <property type="term" value="F:fluoride channel activity"/>
    <property type="evidence" value="ECO:0007669"/>
    <property type="project" value="UniProtKB-UniRule"/>
</dbReference>
<comment type="similarity">
    <text evidence="7 10">Belongs to the fluoride channel Fluc/FEX (TC 1.A.43) family.</text>
</comment>
<dbReference type="AlphaFoldDB" id="C6LI17"/>
<feature type="transmembrane region" description="Helical" evidence="10">
    <location>
        <begin position="98"/>
        <end position="116"/>
    </location>
</feature>
<keyword evidence="6 10" id="KW-0407">Ion channel</keyword>
<accession>C6LI17</accession>
<keyword evidence="3 10" id="KW-0812">Transmembrane</keyword>
<gene>
    <name evidence="10 11" type="primary">crcB</name>
    <name evidence="10" type="synonym">fluC</name>
    <name evidence="11" type="ORF">BRYFOR_08288</name>
</gene>
<dbReference type="eggNOG" id="COG0239">
    <property type="taxonomic scope" value="Bacteria"/>
</dbReference>
<feature type="binding site" evidence="10">
    <location>
        <position position="109"/>
    </location>
    <ligand>
        <name>Na(+)</name>
        <dbReference type="ChEBI" id="CHEBI:29101"/>
        <note>structural</note>
    </ligand>
</feature>